<keyword evidence="3 4" id="KW-0067">ATP-binding</keyword>
<accession>A0A368U3D4</accession>
<evidence type="ECO:0000256" key="4">
    <source>
        <dbReference type="PROSITE-ProRule" id="PRU00409"/>
    </source>
</evidence>
<dbReference type="InterPro" id="IPR052032">
    <property type="entry name" value="ATP-dep_AA_Ligase"/>
</dbReference>
<dbReference type="PANTHER" id="PTHR43585">
    <property type="entry name" value="FUMIPYRROLE BIOSYNTHESIS PROTEIN C"/>
    <property type="match status" value="1"/>
</dbReference>
<keyword evidence="1" id="KW-0436">Ligase</keyword>
<keyword evidence="7" id="KW-1185">Reference proteome</keyword>
<sequence length="354" mass="38530">MNSRKPSMNILLTSAGRRNYLLAYFRNALRGRGRVLAADCSGYAAALQEADEAFVVPRVDAPDYVEHLLQLSISCEVGLILSLNDHELPILSAAKEQFTAQGVQVVVSRPDVIKLAADKLMTARFLNEVGLGAPITYASLEEALAGLDSGDVAFPLVVKPRWGTASLGIELVDDLKQLRLAWDYGRLRLPKMGLSNGTTRAEGLLIQELLPGQEYGLDVVNDLNGRYRTTFAKRKLAMRGGETDRAVTENRPELIELGRRIGESLGHVGNLDCDVFLHGDSCFVLELNPRFGGGYPFSAEAGADVPAALIAWAEGRDAPVGWDSLRNDIISAKCDRLVRIDESLSTTLIEPVGR</sequence>
<protein>
    <submittedName>
        <fullName evidence="6">ATP-grasp domain-containing protein</fullName>
    </submittedName>
</protein>
<dbReference type="Gene3D" id="3.30.470.20">
    <property type="entry name" value="ATP-grasp fold, B domain"/>
    <property type="match status" value="1"/>
</dbReference>
<dbReference type="InterPro" id="IPR048764">
    <property type="entry name" value="PylC_N"/>
</dbReference>
<dbReference type="OrthoDB" id="9765608at2"/>
<dbReference type="EMBL" id="QPII01000002">
    <property type="protein sequence ID" value="RCV90997.1"/>
    <property type="molecule type" value="Genomic_DNA"/>
</dbReference>
<keyword evidence="2 4" id="KW-0547">Nucleotide-binding</keyword>
<dbReference type="SUPFAM" id="SSF56059">
    <property type="entry name" value="Glutathione synthetase ATP-binding domain-like"/>
    <property type="match status" value="1"/>
</dbReference>
<feature type="domain" description="ATP-grasp" evidence="5">
    <location>
        <begin position="123"/>
        <end position="314"/>
    </location>
</feature>
<evidence type="ECO:0000313" key="7">
    <source>
        <dbReference type="Proteomes" id="UP000252405"/>
    </source>
</evidence>
<dbReference type="Pfam" id="PF15632">
    <property type="entry name" value="ATPgrasp_Ter"/>
    <property type="match status" value="1"/>
</dbReference>
<evidence type="ECO:0000256" key="1">
    <source>
        <dbReference type="ARBA" id="ARBA00022598"/>
    </source>
</evidence>
<dbReference type="NCBIfam" id="NF009404">
    <property type="entry name" value="PRK12767.1-3"/>
    <property type="match status" value="1"/>
</dbReference>
<evidence type="ECO:0000313" key="6">
    <source>
        <dbReference type="EMBL" id="RCV90997.1"/>
    </source>
</evidence>
<evidence type="ECO:0000256" key="2">
    <source>
        <dbReference type="ARBA" id="ARBA00022741"/>
    </source>
</evidence>
<dbReference type="InterPro" id="IPR011761">
    <property type="entry name" value="ATP-grasp"/>
</dbReference>
<dbReference type="InterPro" id="IPR013815">
    <property type="entry name" value="ATP_grasp_subdomain_1"/>
</dbReference>
<dbReference type="Gene3D" id="3.30.1490.20">
    <property type="entry name" value="ATP-grasp fold, A domain"/>
    <property type="match status" value="1"/>
</dbReference>
<dbReference type="PROSITE" id="PS50975">
    <property type="entry name" value="ATP_GRASP"/>
    <property type="match status" value="1"/>
</dbReference>
<dbReference type="GO" id="GO:0016874">
    <property type="term" value="F:ligase activity"/>
    <property type="evidence" value="ECO:0007669"/>
    <property type="project" value="UniProtKB-KW"/>
</dbReference>
<reference evidence="6 7" key="1">
    <citation type="submission" date="2018-07" db="EMBL/GenBank/DDBJ databases">
        <title>Halomonas montanilacus sp. nov., isolated from Lake Pengyan on Tibetan Plateau.</title>
        <authorList>
            <person name="Lu H."/>
            <person name="Xing P."/>
            <person name="Wu Q."/>
        </authorList>
    </citation>
    <scope>NUCLEOTIDE SEQUENCE [LARGE SCALE GENOMIC DNA]</scope>
    <source>
        <strain evidence="6 7">PYC7W</strain>
    </source>
</reference>
<name>A0A368U3D4_9GAMM</name>
<dbReference type="PANTHER" id="PTHR43585:SF2">
    <property type="entry name" value="ATP-GRASP ENZYME FSQD"/>
    <property type="match status" value="1"/>
</dbReference>
<dbReference type="Gene3D" id="3.40.50.20">
    <property type="match status" value="1"/>
</dbReference>
<comment type="caution">
    <text evidence="6">The sequence shown here is derived from an EMBL/GenBank/DDBJ whole genome shotgun (WGS) entry which is preliminary data.</text>
</comment>
<dbReference type="AlphaFoldDB" id="A0A368U3D4"/>
<dbReference type="Proteomes" id="UP000252405">
    <property type="component" value="Unassembled WGS sequence"/>
</dbReference>
<gene>
    <name evidence="6" type="ORF">DU505_03650</name>
</gene>
<evidence type="ECO:0000259" key="5">
    <source>
        <dbReference type="PROSITE" id="PS50975"/>
    </source>
</evidence>
<dbReference type="GO" id="GO:0005524">
    <property type="term" value="F:ATP binding"/>
    <property type="evidence" value="ECO:0007669"/>
    <property type="project" value="UniProtKB-UniRule"/>
</dbReference>
<dbReference type="GO" id="GO:0046872">
    <property type="term" value="F:metal ion binding"/>
    <property type="evidence" value="ECO:0007669"/>
    <property type="project" value="InterPro"/>
</dbReference>
<dbReference type="Pfam" id="PF21360">
    <property type="entry name" value="PylC-like_N"/>
    <property type="match status" value="1"/>
</dbReference>
<evidence type="ECO:0000256" key="3">
    <source>
        <dbReference type="ARBA" id="ARBA00022840"/>
    </source>
</evidence>
<proteinExistence type="predicted"/>
<organism evidence="6 7">
    <name type="scientific">Billgrantia montanilacus</name>
    <dbReference type="NCBI Taxonomy" id="2282305"/>
    <lineage>
        <taxon>Bacteria</taxon>
        <taxon>Pseudomonadati</taxon>
        <taxon>Pseudomonadota</taxon>
        <taxon>Gammaproteobacteria</taxon>
        <taxon>Oceanospirillales</taxon>
        <taxon>Halomonadaceae</taxon>
        <taxon>Billgrantia</taxon>
    </lineage>
</organism>